<dbReference type="InterPro" id="IPR032710">
    <property type="entry name" value="NTF2-like_dom_sf"/>
</dbReference>
<feature type="region of interest" description="Disordered" evidence="5">
    <location>
        <begin position="1"/>
        <end position="81"/>
    </location>
</feature>
<name>A0A2C5Z524_9HYPO</name>
<feature type="compositionally biased region" description="Polar residues" evidence="5">
    <location>
        <begin position="8"/>
        <end position="22"/>
    </location>
</feature>
<dbReference type="CDD" id="cd14342">
    <property type="entry name" value="UBA_TAP-C"/>
    <property type="match status" value="1"/>
</dbReference>
<sequence length="462" mass="50524">MAPRGPRSSASTRQAKSTTKASTRAGITKHRGPTRADIDGDIDMDAPTRASNRSTADGAGNRRVSALQASRNTRALPRNPRREIIATLASRVTDPSQLRAKPGFAVLRVHGLSQSKAASNPDGGLEDLIAFLKRKASSFVNGPSRRHIGIQKCHRAGDYVYITASKRDAEELVKINKFQFAGTALEVVAMNQDAVTEPPCPIPQHGPDFRDLNGVGESFLLDFFAMFDSDRQGLISRFYDKDSTFSLAVDTQSIRDTNAPAPLPWSAYLKFSRNLLRITHRNARIQRLFKGANVIYELWANLPLTRHPDVKSSFDKYIFDCHPVDGLANPNGPPHSNVSGLTVSAHGEFDESDTQTHSGGKRSFSRTFVLGPGQNGQGAIRVVSDVLMLRAYNALPDVSAAPTANAVTNGNQHDAMIVELSKQTGMLPEYSKMCLEQVDWQFEKALPLFLEKKGQLPADAFA</sequence>
<gene>
    <name evidence="8" type="ORF">CDD82_3748</name>
</gene>
<dbReference type="SMART" id="SM00804">
    <property type="entry name" value="TAP_C"/>
    <property type="match status" value="1"/>
</dbReference>
<evidence type="ECO:0000259" key="6">
    <source>
        <dbReference type="PROSITE" id="PS50177"/>
    </source>
</evidence>
<evidence type="ECO:0000256" key="2">
    <source>
        <dbReference type="ARBA" id="ARBA00022614"/>
    </source>
</evidence>
<dbReference type="InterPro" id="IPR030217">
    <property type="entry name" value="NXF_fam"/>
</dbReference>
<proteinExistence type="predicted"/>
<keyword evidence="9" id="KW-1185">Reference proteome</keyword>
<dbReference type="OrthoDB" id="25872at2759"/>
<keyword evidence="2" id="KW-0433">Leucine-rich repeat</keyword>
<dbReference type="Pfam" id="PF22602">
    <property type="entry name" value="NXF_NTF2"/>
    <property type="match status" value="1"/>
</dbReference>
<protein>
    <submittedName>
        <fullName evidence="8">Uncharacterized protein</fullName>
    </submittedName>
</protein>
<dbReference type="Proteomes" id="UP000224854">
    <property type="component" value="Unassembled WGS sequence"/>
</dbReference>
<dbReference type="InterPro" id="IPR002075">
    <property type="entry name" value="NTF2_dom"/>
</dbReference>
<evidence type="ECO:0000256" key="5">
    <source>
        <dbReference type="SAM" id="MobiDB-lite"/>
    </source>
</evidence>
<dbReference type="Gene3D" id="3.10.450.50">
    <property type="match status" value="1"/>
</dbReference>
<comment type="subcellular location">
    <subcellularLocation>
        <location evidence="1">Nucleus</location>
    </subcellularLocation>
</comment>
<dbReference type="InterPro" id="IPR005637">
    <property type="entry name" value="TAP_C_dom"/>
</dbReference>
<dbReference type="InterPro" id="IPR018222">
    <property type="entry name" value="Nuclear_transport_factor_2_euk"/>
</dbReference>
<dbReference type="GO" id="GO:0003723">
    <property type="term" value="F:RNA binding"/>
    <property type="evidence" value="ECO:0007669"/>
    <property type="project" value="TreeGrafter"/>
</dbReference>
<feature type="domain" description="NTF2" evidence="6">
    <location>
        <begin position="215"/>
        <end position="389"/>
    </location>
</feature>
<comment type="caution">
    <text evidence="8">The sequence shown here is derived from an EMBL/GenBank/DDBJ whole genome shotgun (WGS) entry which is preliminary data.</text>
</comment>
<evidence type="ECO:0000313" key="9">
    <source>
        <dbReference type="Proteomes" id="UP000224854"/>
    </source>
</evidence>
<reference evidence="8 9" key="1">
    <citation type="submission" date="2017-06" db="EMBL/GenBank/DDBJ databases">
        <title>Ant-infecting Ophiocordyceps genomes reveal a high diversity of potential behavioral manipulation genes and a possible major role for enterotoxins.</title>
        <authorList>
            <person name="De Bekker C."/>
            <person name="Evans H.C."/>
            <person name="Brachmann A."/>
            <person name="Hughes D.P."/>
        </authorList>
    </citation>
    <scope>NUCLEOTIDE SEQUENCE [LARGE SCALE GENOMIC DNA]</scope>
    <source>
        <strain evidence="8 9">1348a</strain>
    </source>
</reference>
<dbReference type="InterPro" id="IPR009060">
    <property type="entry name" value="UBA-like_sf"/>
</dbReference>
<keyword evidence="4" id="KW-0539">Nucleus</keyword>
<evidence type="ECO:0000259" key="7">
    <source>
        <dbReference type="PROSITE" id="PS51281"/>
    </source>
</evidence>
<evidence type="ECO:0000256" key="3">
    <source>
        <dbReference type="ARBA" id="ARBA00022737"/>
    </source>
</evidence>
<dbReference type="AlphaFoldDB" id="A0A2C5Z524"/>
<dbReference type="PROSITE" id="PS51281">
    <property type="entry name" value="TAP_C"/>
    <property type="match status" value="1"/>
</dbReference>
<dbReference type="PANTHER" id="PTHR10662">
    <property type="entry name" value="NUCLEAR RNA EXPORT FACTOR"/>
    <property type="match status" value="1"/>
</dbReference>
<dbReference type="EMBL" id="NJEU01000293">
    <property type="protein sequence ID" value="PHH76935.1"/>
    <property type="molecule type" value="Genomic_DNA"/>
</dbReference>
<keyword evidence="3" id="KW-0677">Repeat</keyword>
<dbReference type="Gene3D" id="1.10.8.10">
    <property type="entry name" value="DNA helicase RuvA subunit, C-terminal domain"/>
    <property type="match status" value="1"/>
</dbReference>
<dbReference type="PANTHER" id="PTHR10662:SF22">
    <property type="entry name" value="NUCLEAR RNA EXPORT FACTOR 1"/>
    <property type="match status" value="1"/>
</dbReference>
<dbReference type="GO" id="GO:0016973">
    <property type="term" value="P:poly(A)+ mRNA export from nucleus"/>
    <property type="evidence" value="ECO:0007669"/>
    <property type="project" value="TreeGrafter"/>
</dbReference>
<evidence type="ECO:0000313" key="8">
    <source>
        <dbReference type="EMBL" id="PHH76935.1"/>
    </source>
</evidence>
<dbReference type="PROSITE" id="PS50177">
    <property type="entry name" value="NTF2_DOMAIN"/>
    <property type="match status" value="1"/>
</dbReference>
<dbReference type="SUPFAM" id="SSF54427">
    <property type="entry name" value="NTF2-like"/>
    <property type="match status" value="1"/>
</dbReference>
<dbReference type="GO" id="GO:0005634">
    <property type="term" value="C:nucleus"/>
    <property type="evidence" value="ECO:0007669"/>
    <property type="project" value="UniProtKB-SubCell"/>
</dbReference>
<feature type="domain" description="TAP-C" evidence="7">
    <location>
        <begin position="411"/>
        <end position="462"/>
    </location>
</feature>
<accession>A0A2C5Z524</accession>
<organism evidence="8 9">
    <name type="scientific">Ophiocordyceps australis</name>
    <dbReference type="NCBI Taxonomy" id="1399860"/>
    <lineage>
        <taxon>Eukaryota</taxon>
        <taxon>Fungi</taxon>
        <taxon>Dikarya</taxon>
        <taxon>Ascomycota</taxon>
        <taxon>Pezizomycotina</taxon>
        <taxon>Sordariomycetes</taxon>
        <taxon>Hypocreomycetidae</taxon>
        <taxon>Hypocreales</taxon>
        <taxon>Ophiocordycipitaceae</taxon>
        <taxon>Ophiocordyceps</taxon>
    </lineage>
</organism>
<evidence type="ECO:0000256" key="4">
    <source>
        <dbReference type="ARBA" id="ARBA00023242"/>
    </source>
</evidence>
<dbReference type="Pfam" id="PF03943">
    <property type="entry name" value="TAP_C"/>
    <property type="match status" value="1"/>
</dbReference>
<dbReference type="SUPFAM" id="SSF46934">
    <property type="entry name" value="UBA-like"/>
    <property type="match status" value="1"/>
</dbReference>
<evidence type="ECO:0000256" key="1">
    <source>
        <dbReference type="ARBA" id="ARBA00004123"/>
    </source>
</evidence>